<dbReference type="EMBL" id="BLAD01000095">
    <property type="protein sequence ID" value="GES05190.1"/>
    <property type="molecule type" value="Genomic_DNA"/>
</dbReference>
<dbReference type="Proteomes" id="UP000334990">
    <property type="component" value="Unassembled WGS sequence"/>
</dbReference>
<gene>
    <name evidence="2" type="ORF">Acor_72580</name>
</gene>
<evidence type="ECO:0000256" key="1">
    <source>
        <dbReference type="SAM" id="MobiDB-lite"/>
    </source>
</evidence>
<evidence type="ECO:0000313" key="3">
    <source>
        <dbReference type="Proteomes" id="UP000334990"/>
    </source>
</evidence>
<dbReference type="AlphaFoldDB" id="A0A5M3WAB6"/>
<comment type="caution">
    <text evidence="2">The sequence shown here is derived from an EMBL/GenBank/DDBJ whole genome shotgun (WGS) entry which is preliminary data.</text>
</comment>
<feature type="region of interest" description="Disordered" evidence="1">
    <location>
        <begin position="1"/>
        <end position="65"/>
    </location>
</feature>
<organism evidence="2 3">
    <name type="scientific">Acrocarpospora corrugata</name>
    <dbReference type="NCBI Taxonomy" id="35763"/>
    <lineage>
        <taxon>Bacteria</taxon>
        <taxon>Bacillati</taxon>
        <taxon>Actinomycetota</taxon>
        <taxon>Actinomycetes</taxon>
        <taxon>Streptosporangiales</taxon>
        <taxon>Streptosporangiaceae</taxon>
        <taxon>Acrocarpospora</taxon>
    </lineage>
</organism>
<feature type="compositionally biased region" description="Basic and acidic residues" evidence="1">
    <location>
        <begin position="42"/>
        <end position="65"/>
    </location>
</feature>
<reference evidence="2 3" key="1">
    <citation type="submission" date="2019-10" db="EMBL/GenBank/DDBJ databases">
        <title>Whole genome shotgun sequence of Acrocarpospora corrugata NBRC 13972.</title>
        <authorList>
            <person name="Ichikawa N."/>
            <person name="Kimura A."/>
            <person name="Kitahashi Y."/>
            <person name="Komaki H."/>
            <person name="Oguchi A."/>
        </authorList>
    </citation>
    <scope>NUCLEOTIDE SEQUENCE [LARGE SCALE GENOMIC DNA]</scope>
    <source>
        <strain evidence="2 3">NBRC 13972</strain>
    </source>
</reference>
<feature type="compositionally biased region" description="Polar residues" evidence="1">
    <location>
        <begin position="1"/>
        <end position="11"/>
    </location>
</feature>
<keyword evidence="3" id="KW-1185">Reference proteome</keyword>
<protein>
    <submittedName>
        <fullName evidence="2">Uncharacterized protein</fullName>
    </submittedName>
</protein>
<evidence type="ECO:0000313" key="2">
    <source>
        <dbReference type="EMBL" id="GES05190.1"/>
    </source>
</evidence>
<accession>A0A5M3WAB6</accession>
<name>A0A5M3WAB6_9ACTN</name>
<proteinExistence type="predicted"/>
<sequence>MPQTHLATQLRGTEPARPTEEVDIDASTAERRAGLMTAMQRGWERGRRETGQPDLYGGRKDRTDG</sequence>